<keyword evidence="1" id="KW-0547">Nucleotide-binding</keyword>
<evidence type="ECO:0000256" key="2">
    <source>
        <dbReference type="ARBA" id="ARBA00022840"/>
    </source>
</evidence>
<protein>
    <submittedName>
        <fullName evidence="5">Ribose import ATP-binding protein RbsA</fullName>
        <ecNumber evidence="5">3.6.3.17</ecNumber>
    </submittedName>
</protein>
<evidence type="ECO:0000256" key="3">
    <source>
        <dbReference type="SAM" id="Coils"/>
    </source>
</evidence>
<dbReference type="InterPro" id="IPR027417">
    <property type="entry name" value="P-loop_NTPase"/>
</dbReference>
<dbReference type="PROSITE" id="PS50893">
    <property type="entry name" value="ABC_TRANSPORTER_2"/>
    <property type="match status" value="1"/>
</dbReference>
<dbReference type="PANTHER" id="PTHR43790:SF8">
    <property type="entry name" value="SUGAR ABC TRANSPORTER ATP-BINDING PROTEIN"/>
    <property type="match status" value="1"/>
</dbReference>
<dbReference type="GO" id="GO:0005524">
    <property type="term" value="F:ATP binding"/>
    <property type="evidence" value="ECO:0007669"/>
    <property type="project" value="UniProtKB-KW"/>
</dbReference>
<dbReference type="Proteomes" id="UP000408482">
    <property type="component" value="Unassembled WGS sequence"/>
</dbReference>
<evidence type="ECO:0000256" key="1">
    <source>
        <dbReference type="ARBA" id="ARBA00022741"/>
    </source>
</evidence>
<keyword evidence="2 5" id="KW-0067">ATP-binding</keyword>
<accession>A0A564W5N4</accession>
<dbReference type="EMBL" id="CABHNW010000094">
    <property type="protein sequence ID" value="VUX39323.1"/>
    <property type="molecule type" value="Genomic_DNA"/>
</dbReference>
<evidence type="ECO:0000313" key="5">
    <source>
        <dbReference type="EMBL" id="VUX39323.1"/>
    </source>
</evidence>
<organism evidence="5 6">
    <name type="scientific">Blautia luti</name>
    <dbReference type="NCBI Taxonomy" id="89014"/>
    <lineage>
        <taxon>Bacteria</taxon>
        <taxon>Bacillati</taxon>
        <taxon>Bacillota</taxon>
        <taxon>Clostridia</taxon>
        <taxon>Lachnospirales</taxon>
        <taxon>Lachnospiraceae</taxon>
        <taxon>Blautia</taxon>
    </lineage>
</organism>
<keyword evidence="3" id="KW-0175">Coiled coil</keyword>
<feature type="domain" description="ABC transporter" evidence="4">
    <location>
        <begin position="6"/>
        <end position="240"/>
    </location>
</feature>
<keyword evidence="5" id="KW-0378">Hydrolase</keyword>
<gene>
    <name evidence="5" type="primary">rbsA_3</name>
    <name evidence="5" type="ORF">RSSSTS7063_03611</name>
</gene>
<feature type="coiled-coil region" evidence="3">
    <location>
        <begin position="111"/>
        <end position="138"/>
    </location>
</feature>
<dbReference type="RefSeq" id="WP_144093981.1">
    <property type="nucleotide sequence ID" value="NZ_CABHMX010000007.1"/>
</dbReference>
<sequence>MKKIVLRMSDLILHNEDYGKLSYASFYTIEGEVTAFLGLNYSGKELLVQILTGHIDMNWSESRVYVDGCRIRKFVDLQPLIYYLNTNCEGIENWSVAEYISLKDVSWFLSRKVRENLIKQAEQRIEKINVQLNVKKKLRDLTPLERRIVEVIRAEKENARILIIEDECEGMDIESIQKYSDFLKTVIRGKMSVILLCHSTRAAEILSDEYVIFRRGRIVKRWKKNSPYNTGKISDYLLGGTMRQKKNSLDSYARKITPLKKIVYEVNYVFLKDRKENFCFHKGEITTFVITEHRMRQRLFQILSGRISLDGVEYTVQNKKMYSPSILKFFEYKIVSVMRLGNDNEIFEKMSVGDNLMLPSLKKIPLLNYMISGHKIKEILSNELEIETVSSGQITGCLGKNDHISVAMDRWYIFNPDVIILYEPFTSCDAYGVSVILSYVKKMADKGTSIIIVKSNSEYMEECSDRIIDLDEIYKEQ</sequence>
<dbReference type="SUPFAM" id="SSF52540">
    <property type="entry name" value="P-loop containing nucleoside triphosphate hydrolases"/>
    <property type="match status" value="2"/>
</dbReference>
<name>A0A564W5N4_9FIRM</name>
<evidence type="ECO:0000313" key="6">
    <source>
        <dbReference type="Proteomes" id="UP000408482"/>
    </source>
</evidence>
<dbReference type="PANTHER" id="PTHR43790">
    <property type="entry name" value="CARBOHYDRATE TRANSPORT ATP-BINDING PROTEIN MG119-RELATED"/>
    <property type="match status" value="1"/>
</dbReference>
<dbReference type="GO" id="GO:0016887">
    <property type="term" value="F:ATP hydrolysis activity"/>
    <property type="evidence" value="ECO:0007669"/>
    <property type="project" value="InterPro"/>
</dbReference>
<dbReference type="Gene3D" id="3.40.50.300">
    <property type="entry name" value="P-loop containing nucleotide triphosphate hydrolases"/>
    <property type="match status" value="2"/>
</dbReference>
<reference evidence="5 6" key="1">
    <citation type="submission" date="2019-07" db="EMBL/GenBank/DDBJ databases">
        <authorList>
            <person name="Hibberd C M."/>
            <person name="Gehrig L. J."/>
            <person name="Chang H.-W."/>
            <person name="Venkatesh S."/>
        </authorList>
    </citation>
    <scope>NUCLEOTIDE SEQUENCE [LARGE SCALE GENOMIC DNA]</scope>
    <source>
        <strain evidence="5">Blautia_luti_SSTS_Bg7063</strain>
    </source>
</reference>
<proteinExistence type="predicted"/>
<dbReference type="EC" id="3.6.3.17" evidence="5"/>
<dbReference type="AlphaFoldDB" id="A0A564W5N4"/>
<dbReference type="InterPro" id="IPR050107">
    <property type="entry name" value="ABC_carbohydrate_import_ATPase"/>
</dbReference>
<dbReference type="InterPro" id="IPR003439">
    <property type="entry name" value="ABC_transporter-like_ATP-bd"/>
</dbReference>
<keyword evidence="6" id="KW-1185">Reference proteome</keyword>
<evidence type="ECO:0000259" key="4">
    <source>
        <dbReference type="PROSITE" id="PS50893"/>
    </source>
</evidence>